<gene>
    <name evidence="1" type="ORF">C8N46_11232</name>
</gene>
<evidence type="ECO:0000313" key="2">
    <source>
        <dbReference type="Proteomes" id="UP000244090"/>
    </source>
</evidence>
<name>A0A2T6BRQ4_9FLAO</name>
<dbReference type="RefSeq" id="WP_146169883.1">
    <property type="nucleotide sequence ID" value="NZ_QBKT01000012.1"/>
</dbReference>
<accession>A0A2T6BRQ4</accession>
<dbReference type="EMBL" id="QBKT01000012">
    <property type="protein sequence ID" value="PTX58724.1"/>
    <property type="molecule type" value="Genomic_DNA"/>
</dbReference>
<protein>
    <submittedName>
        <fullName evidence="1">GDYXXLXY motif protein</fullName>
    </submittedName>
</protein>
<sequence>MKKTYIYLLFGLMVIAQIVASAQIVYKHETVINSGNVYKFTTAPIDPSDPFRGKYIVLDFDINSFPTTDEDWNYGEKAYLYLGKNANGYAYIDTLSKTKLANNPNDYILVELGSHYNGKIHFDLPFDTYYMEESKAYDAELLYRENNRRGEAQEVYAVVHIQEGTHVLTDVVVNGISIKDAVKK</sequence>
<dbReference type="Proteomes" id="UP000244090">
    <property type="component" value="Unassembled WGS sequence"/>
</dbReference>
<dbReference type="AlphaFoldDB" id="A0A2T6BRQ4"/>
<comment type="caution">
    <text evidence="1">The sequence shown here is derived from an EMBL/GenBank/DDBJ whole genome shotgun (WGS) entry which is preliminary data.</text>
</comment>
<proteinExistence type="predicted"/>
<reference evidence="1 2" key="1">
    <citation type="submission" date="2018-04" db="EMBL/GenBank/DDBJ databases">
        <title>Genomic Encyclopedia of Archaeal and Bacterial Type Strains, Phase II (KMG-II): from individual species to whole genera.</title>
        <authorList>
            <person name="Goeker M."/>
        </authorList>
    </citation>
    <scope>NUCLEOTIDE SEQUENCE [LARGE SCALE GENOMIC DNA]</scope>
    <source>
        <strain evidence="1 2">DSM 25731</strain>
    </source>
</reference>
<keyword evidence="2" id="KW-1185">Reference proteome</keyword>
<evidence type="ECO:0000313" key="1">
    <source>
        <dbReference type="EMBL" id="PTX58724.1"/>
    </source>
</evidence>
<dbReference type="Pfam" id="PF14345">
    <property type="entry name" value="GDYXXLXY"/>
    <property type="match status" value="1"/>
</dbReference>
<dbReference type="InterPro" id="IPR025833">
    <property type="entry name" value="GDYXXLXY"/>
</dbReference>
<organism evidence="1 2">
    <name type="scientific">Kordia periserrulae</name>
    <dbReference type="NCBI Taxonomy" id="701523"/>
    <lineage>
        <taxon>Bacteria</taxon>
        <taxon>Pseudomonadati</taxon>
        <taxon>Bacteroidota</taxon>
        <taxon>Flavobacteriia</taxon>
        <taxon>Flavobacteriales</taxon>
        <taxon>Flavobacteriaceae</taxon>
        <taxon>Kordia</taxon>
    </lineage>
</organism>
<dbReference type="OrthoDB" id="4868247at2"/>